<evidence type="ECO:0000313" key="3">
    <source>
        <dbReference type="EMBL" id="MBB3045509.1"/>
    </source>
</evidence>
<dbReference type="Pfam" id="PF01553">
    <property type="entry name" value="Acyltransferase"/>
    <property type="match status" value="1"/>
</dbReference>
<dbReference type="EMBL" id="JACHWR010000010">
    <property type="protein sequence ID" value="MBB3045509.1"/>
    <property type="molecule type" value="Genomic_DNA"/>
</dbReference>
<dbReference type="SMART" id="SM00563">
    <property type="entry name" value="PlsC"/>
    <property type="match status" value="1"/>
</dbReference>
<dbReference type="AlphaFoldDB" id="A0A7W4W221"/>
<keyword evidence="1" id="KW-0472">Membrane</keyword>
<dbReference type="RefSeq" id="WP_183595502.1">
    <property type="nucleotide sequence ID" value="NZ_JACHWR010000010.1"/>
</dbReference>
<dbReference type="GO" id="GO:0016746">
    <property type="term" value="F:acyltransferase activity"/>
    <property type="evidence" value="ECO:0007669"/>
    <property type="project" value="UniProtKB-KW"/>
</dbReference>
<keyword evidence="1" id="KW-0812">Transmembrane</keyword>
<evidence type="ECO:0000259" key="2">
    <source>
        <dbReference type="SMART" id="SM00563"/>
    </source>
</evidence>
<keyword evidence="3" id="KW-0012">Acyltransferase</keyword>
<comment type="caution">
    <text evidence="3">The sequence shown here is derived from an EMBL/GenBank/DDBJ whole genome shotgun (WGS) entry which is preliminary data.</text>
</comment>
<evidence type="ECO:0000313" key="4">
    <source>
        <dbReference type="Proteomes" id="UP000589626"/>
    </source>
</evidence>
<dbReference type="SUPFAM" id="SSF69593">
    <property type="entry name" value="Glycerol-3-phosphate (1)-acyltransferase"/>
    <property type="match status" value="1"/>
</dbReference>
<feature type="transmembrane region" description="Helical" evidence="1">
    <location>
        <begin position="50"/>
        <end position="72"/>
    </location>
</feature>
<accession>A0A7W4W221</accession>
<feature type="domain" description="Phospholipid/glycerol acyltransferase" evidence="2">
    <location>
        <begin position="126"/>
        <end position="273"/>
    </location>
</feature>
<organism evidence="3 4">
    <name type="scientific">Nocardioides soli</name>
    <dbReference type="NCBI Taxonomy" id="1036020"/>
    <lineage>
        <taxon>Bacteria</taxon>
        <taxon>Bacillati</taxon>
        <taxon>Actinomycetota</taxon>
        <taxon>Actinomycetes</taxon>
        <taxon>Propionibacteriales</taxon>
        <taxon>Nocardioidaceae</taxon>
        <taxon>Nocardioides</taxon>
    </lineage>
</organism>
<name>A0A7W4W221_9ACTN</name>
<protein>
    <submittedName>
        <fullName evidence="3">1-acyl-sn-glycerol-3-phosphate acyltransferase</fullName>
    </submittedName>
</protein>
<keyword evidence="1" id="KW-1133">Transmembrane helix</keyword>
<keyword evidence="3" id="KW-0808">Transferase</keyword>
<reference evidence="3 4" key="1">
    <citation type="submission" date="2020-08" db="EMBL/GenBank/DDBJ databases">
        <title>Sequencing the genomes of 1000 actinobacteria strains.</title>
        <authorList>
            <person name="Klenk H.-P."/>
        </authorList>
    </citation>
    <scope>NUCLEOTIDE SEQUENCE [LARGE SCALE GENOMIC DNA]</scope>
    <source>
        <strain evidence="3 4">DSM 105498</strain>
    </source>
</reference>
<evidence type="ECO:0000256" key="1">
    <source>
        <dbReference type="SAM" id="Phobius"/>
    </source>
</evidence>
<gene>
    <name evidence="3" type="ORF">FHU40_005366</name>
</gene>
<feature type="transmembrane region" description="Helical" evidence="1">
    <location>
        <begin position="9"/>
        <end position="30"/>
    </location>
</feature>
<proteinExistence type="predicted"/>
<keyword evidence="4" id="KW-1185">Reference proteome</keyword>
<dbReference type="Proteomes" id="UP000589626">
    <property type="component" value="Unassembled WGS sequence"/>
</dbReference>
<sequence>MIWVLRRWVIAPVVVALAGLVWFTLPIWLIGAAAVSPIVPGRLRPLRVMWVAIVYLTCEALLLVVMLGLWIASGFGWRLRTPYFEGIHYDLVQGTMWVFFREARRVLRLRIESEGPTPAAYPGRPIVVCCRHAGPGDSFVLIHTLMAWYDREPRVVLKDTLAWDPMIDVVLNRIPARFITPNPATGADLEAQIAELASGLDENDAFVIFPEGGNFTPRRRQRAIDRLRRLGMERMAQRAEQMTHVLAPRPGGLLAALDAAPGADVVMVAHTGLDHLVSVGDIWRELPMDKRIVMRWWQVPHDEIPVGREERIDWLFTWWERIDTWIDENRPVDLPTGRS</sequence>
<dbReference type="InterPro" id="IPR002123">
    <property type="entry name" value="Plipid/glycerol_acylTrfase"/>
</dbReference>